<accession>A0ABW0BNL4</accession>
<reference evidence="2" key="1">
    <citation type="journal article" date="2019" name="Int. J. Syst. Evol. Microbiol.">
        <title>The Global Catalogue of Microorganisms (GCM) 10K type strain sequencing project: providing services to taxonomists for standard genome sequencing and annotation.</title>
        <authorList>
            <consortium name="The Broad Institute Genomics Platform"/>
            <consortium name="The Broad Institute Genome Sequencing Center for Infectious Disease"/>
            <person name="Wu L."/>
            <person name="Ma J."/>
        </authorList>
    </citation>
    <scope>NUCLEOTIDE SEQUENCE [LARGE SCALE GENOMIC DNA]</scope>
    <source>
        <strain evidence="2">DFY41</strain>
    </source>
</reference>
<keyword evidence="2" id="KW-1185">Reference proteome</keyword>
<evidence type="ECO:0000313" key="1">
    <source>
        <dbReference type="EMBL" id="MFC5178825.1"/>
    </source>
</evidence>
<dbReference type="EMBL" id="JBHSKD010000027">
    <property type="protein sequence ID" value="MFC5178825.1"/>
    <property type="molecule type" value="Genomic_DNA"/>
</dbReference>
<comment type="caution">
    <text evidence="1">The sequence shown here is derived from an EMBL/GenBank/DDBJ whole genome shotgun (WGS) entry which is preliminary data.</text>
</comment>
<protein>
    <submittedName>
        <fullName evidence="1">Uncharacterized protein</fullName>
    </submittedName>
</protein>
<sequence>MDTAAGLRRAVLDLRVAHPRGWFAPELRVGRPDGRYAGHPAAPPPDHGAATDLVAALLRRAGDDPVTWLVRPGDLTTHDLDPRWSTAARAACAEAGLPCTFVVVTRSGWWEPATGERRSWRRLRDRSGVAGSAP</sequence>
<organism evidence="1 2">
    <name type="scientific">Nocardioides taihuensis</name>
    <dbReference type="NCBI Taxonomy" id="1835606"/>
    <lineage>
        <taxon>Bacteria</taxon>
        <taxon>Bacillati</taxon>
        <taxon>Actinomycetota</taxon>
        <taxon>Actinomycetes</taxon>
        <taxon>Propionibacteriales</taxon>
        <taxon>Nocardioidaceae</taxon>
        <taxon>Nocardioides</taxon>
    </lineage>
</organism>
<dbReference type="RefSeq" id="WP_378592565.1">
    <property type="nucleotide sequence ID" value="NZ_JBHSKD010000027.1"/>
</dbReference>
<name>A0ABW0BNL4_9ACTN</name>
<dbReference type="Proteomes" id="UP001596087">
    <property type="component" value="Unassembled WGS sequence"/>
</dbReference>
<gene>
    <name evidence="1" type="ORF">ACFPGP_19240</name>
</gene>
<evidence type="ECO:0000313" key="2">
    <source>
        <dbReference type="Proteomes" id="UP001596087"/>
    </source>
</evidence>
<proteinExistence type="predicted"/>